<keyword evidence="1" id="KW-0614">Plasmid</keyword>
<sequence>MRDLVTIALCAALVALVAVIVTMAFNGSALASCKAGGTAFIAVATVGLVALQHLKRHAE</sequence>
<dbReference type="EMBL" id="CP060826">
    <property type="protein sequence ID" value="QNP67918.1"/>
    <property type="molecule type" value="Genomic_DNA"/>
</dbReference>
<keyword evidence="2" id="KW-1185">Reference proteome</keyword>
<dbReference type="KEGG" id="sgj:IAG43_33805"/>
<dbReference type="RefSeq" id="WP_187744961.1">
    <property type="nucleotide sequence ID" value="NZ_CP060826.1"/>
</dbReference>
<protein>
    <submittedName>
        <fullName evidence="1">Uncharacterized protein</fullName>
    </submittedName>
</protein>
<organism evidence="1 2">
    <name type="scientific">Streptomyces genisteinicus</name>
    <dbReference type="NCBI Taxonomy" id="2768068"/>
    <lineage>
        <taxon>Bacteria</taxon>
        <taxon>Bacillati</taxon>
        <taxon>Actinomycetota</taxon>
        <taxon>Actinomycetes</taxon>
        <taxon>Kitasatosporales</taxon>
        <taxon>Streptomycetaceae</taxon>
        <taxon>Streptomyces</taxon>
    </lineage>
</organism>
<name>A0A7H0I552_9ACTN</name>
<dbReference type="Proteomes" id="UP000516230">
    <property type="component" value="Plasmid unnamed2"/>
</dbReference>
<dbReference type="PROSITE" id="PS51257">
    <property type="entry name" value="PROKAR_LIPOPROTEIN"/>
    <property type="match status" value="1"/>
</dbReference>
<proteinExistence type="predicted"/>
<reference evidence="1 2" key="1">
    <citation type="submission" date="2020-08" db="EMBL/GenBank/DDBJ databases">
        <title>A novel species.</title>
        <authorList>
            <person name="Gao J."/>
        </authorList>
    </citation>
    <scope>NUCLEOTIDE SEQUENCE [LARGE SCALE GENOMIC DNA]</scope>
    <source>
        <strain evidence="1 2">CRPJ-33</strain>
        <plasmid evidence="1 2">unnamed2</plasmid>
    </source>
</reference>
<geneLocation type="plasmid" evidence="1 2">
    <name>unnamed2</name>
</geneLocation>
<dbReference type="AlphaFoldDB" id="A0A7H0I552"/>
<evidence type="ECO:0000313" key="2">
    <source>
        <dbReference type="Proteomes" id="UP000516230"/>
    </source>
</evidence>
<evidence type="ECO:0000313" key="1">
    <source>
        <dbReference type="EMBL" id="QNP67918.1"/>
    </source>
</evidence>
<gene>
    <name evidence="1" type="ORF">IAG43_33805</name>
</gene>
<accession>A0A7H0I552</accession>